<dbReference type="Proteomes" id="UP000304953">
    <property type="component" value="Unassembled WGS sequence"/>
</dbReference>
<protein>
    <submittedName>
        <fullName evidence="1">N-acetylmuramoyl-L-alanine amidase</fullName>
    </submittedName>
</protein>
<evidence type="ECO:0000313" key="2">
    <source>
        <dbReference type="Proteomes" id="UP000304953"/>
    </source>
</evidence>
<accession>A0AC61RXD8</accession>
<organism evidence="1 2">
    <name type="scientific">Petralouisia muris</name>
    <dbReference type="NCBI Taxonomy" id="3032872"/>
    <lineage>
        <taxon>Bacteria</taxon>
        <taxon>Bacillati</taxon>
        <taxon>Bacillota</taxon>
        <taxon>Clostridia</taxon>
        <taxon>Lachnospirales</taxon>
        <taxon>Lachnospiraceae</taxon>
        <taxon>Petralouisia</taxon>
    </lineage>
</organism>
<sequence length="390" mass="41647">MKKYRIWLAVLLIGVLAFGGCGGFNGSGKARQQSQEQDGGETSVKEELPEEKEQLGSEESSEENNASENGESPEGSNASENGELPEGSNASQNPESLSGQETAAPALNEETVVRSREEVVTTSSVNIRTAPSTDSEVYQTAVRRTELLRTADDGTWSAVEIDGKEYYVASEYLKLKSEMTDNGYLVVIDAGHQGRGNSEQEPIGPGASETKPKVASGTSGCVSGLNEYELTLMVSLKLQAELEARGYQVMMIRTSHDVNISNSERAAVANNAGADAFIRVHANGSDDSSENGILTICPTSSNPYMGSLYSQCRSLSECVLDGAVNATGANKKYIWETDTMSGINWCTVPVTIVEMGFMTNPDEDSRMAEDGYQSQLAAGIADGVDAYFGN</sequence>
<evidence type="ECO:0000313" key="1">
    <source>
        <dbReference type="EMBL" id="TGY96614.1"/>
    </source>
</evidence>
<comment type="caution">
    <text evidence="1">The sequence shown here is derived from an EMBL/GenBank/DDBJ whole genome shotgun (WGS) entry which is preliminary data.</text>
</comment>
<dbReference type="EMBL" id="SRYA01000014">
    <property type="protein sequence ID" value="TGY96614.1"/>
    <property type="molecule type" value="Genomic_DNA"/>
</dbReference>
<gene>
    <name evidence="1" type="ORF">E5329_08600</name>
</gene>
<keyword evidence="2" id="KW-1185">Reference proteome</keyword>
<name>A0AC61RXD8_9FIRM</name>
<reference evidence="1" key="1">
    <citation type="submission" date="2019-04" db="EMBL/GenBank/DDBJ databases">
        <title>Microbes associate with the intestines of laboratory mice.</title>
        <authorList>
            <person name="Navarre W."/>
            <person name="Wong E."/>
            <person name="Huang K."/>
            <person name="Tropini C."/>
            <person name="Ng K."/>
            <person name="Yu B."/>
        </authorList>
    </citation>
    <scope>NUCLEOTIDE SEQUENCE</scope>
    <source>
        <strain evidence="1">NM01_1-7b</strain>
    </source>
</reference>
<proteinExistence type="predicted"/>